<evidence type="ECO:0000313" key="2">
    <source>
        <dbReference type="EMBL" id="PRP67517.1"/>
    </source>
</evidence>
<dbReference type="OrthoDB" id="1327677at2"/>
<sequence>MIKYLSFAVLIFINCLFCYKYSERYTDQYELLTLFYLIGQITIIVFINKITAFKTCQSIVINTLIIIPFFLALLSYVYISPEQLNVDRWSVINSFLTNLLNGRYPYSAISHVGNPPGPMPIYFLIALPFDFFKAYSLLSALGFIALGFFYKRFYCETYNSSYLILTIISIFMLWEIFSLSNIISFSVLVAIALLYFEKSIMKPEKRMILIVVALGLLLSTRSVYSLAYIVFFLSLIKTSSMTFLKASFLATMILAVFTLTFLPFIIFFPNEFYEINPFIIQSSFLLPAHFVPILFIIAIGFGIFAKNLSERFIYAGFTLFLSIFFYSGYMVTQHGYSNAIFESKIDVSYFLFCIPFLFIGVLEHTKHNSLLTTTSDS</sequence>
<evidence type="ECO:0008006" key="4">
    <source>
        <dbReference type="Google" id="ProtNLM"/>
    </source>
</evidence>
<reference evidence="2 3" key="1">
    <citation type="submission" date="2016-11" db="EMBL/GenBank/DDBJ databases">
        <title>Trade-off between light-utilization and light-protection in marine flavobacteria.</title>
        <authorList>
            <person name="Kumagai Y."/>
        </authorList>
    </citation>
    <scope>NUCLEOTIDE SEQUENCE [LARGE SCALE GENOMIC DNA]</scope>
    <source>
        <strain evidence="2 3">JCM 17109</strain>
    </source>
</reference>
<dbReference type="EMBL" id="MQUC01000003">
    <property type="protein sequence ID" value="PRP67517.1"/>
    <property type="molecule type" value="Genomic_DNA"/>
</dbReference>
<feature type="transmembrane region" description="Helical" evidence="1">
    <location>
        <begin position="312"/>
        <end position="331"/>
    </location>
</feature>
<dbReference type="AlphaFoldDB" id="A0A2S9WVK4"/>
<proteinExistence type="predicted"/>
<comment type="caution">
    <text evidence="2">The sequence shown here is derived from an EMBL/GenBank/DDBJ whole genome shotgun (WGS) entry which is preliminary data.</text>
</comment>
<gene>
    <name evidence="2" type="ORF">BST86_10650</name>
</gene>
<dbReference type="Proteomes" id="UP000239532">
    <property type="component" value="Unassembled WGS sequence"/>
</dbReference>
<keyword evidence="1" id="KW-0472">Membrane</keyword>
<keyword evidence="3" id="KW-1185">Reference proteome</keyword>
<accession>A0A2S9WVK4</accession>
<keyword evidence="1" id="KW-0812">Transmembrane</keyword>
<evidence type="ECO:0000256" key="1">
    <source>
        <dbReference type="SAM" id="Phobius"/>
    </source>
</evidence>
<feature type="transmembrane region" description="Helical" evidence="1">
    <location>
        <begin position="121"/>
        <end position="150"/>
    </location>
</feature>
<feature type="transmembrane region" description="Helical" evidence="1">
    <location>
        <begin position="162"/>
        <end position="195"/>
    </location>
</feature>
<feature type="transmembrane region" description="Helical" evidence="1">
    <location>
        <begin position="288"/>
        <end position="305"/>
    </location>
</feature>
<feature type="transmembrane region" description="Helical" evidence="1">
    <location>
        <begin position="248"/>
        <end position="268"/>
    </location>
</feature>
<feature type="transmembrane region" description="Helical" evidence="1">
    <location>
        <begin position="207"/>
        <end position="236"/>
    </location>
</feature>
<feature type="transmembrane region" description="Helical" evidence="1">
    <location>
        <begin position="343"/>
        <end position="362"/>
    </location>
</feature>
<name>A0A2S9WVK4_9FLAO</name>
<feature type="transmembrane region" description="Helical" evidence="1">
    <location>
        <begin position="59"/>
        <end position="79"/>
    </location>
</feature>
<dbReference type="RefSeq" id="WP_105983239.1">
    <property type="nucleotide sequence ID" value="NZ_MQUC01000003.1"/>
</dbReference>
<organism evidence="2 3">
    <name type="scientific">Nonlabens agnitus</name>
    <dbReference type="NCBI Taxonomy" id="870484"/>
    <lineage>
        <taxon>Bacteria</taxon>
        <taxon>Pseudomonadati</taxon>
        <taxon>Bacteroidota</taxon>
        <taxon>Flavobacteriia</taxon>
        <taxon>Flavobacteriales</taxon>
        <taxon>Flavobacteriaceae</taxon>
        <taxon>Nonlabens</taxon>
    </lineage>
</organism>
<feature type="transmembrane region" description="Helical" evidence="1">
    <location>
        <begin position="28"/>
        <end position="47"/>
    </location>
</feature>
<evidence type="ECO:0000313" key="3">
    <source>
        <dbReference type="Proteomes" id="UP000239532"/>
    </source>
</evidence>
<protein>
    <recommendedName>
        <fullName evidence="4">Glycosyltransferase RgtA/B/C/D-like domain-containing protein</fullName>
    </recommendedName>
</protein>
<keyword evidence="1" id="KW-1133">Transmembrane helix</keyword>